<organism evidence="3 4">
    <name type="scientific">Nitrosomonas eutropha</name>
    <dbReference type="NCBI Taxonomy" id="916"/>
    <lineage>
        <taxon>Bacteria</taxon>
        <taxon>Pseudomonadati</taxon>
        <taxon>Pseudomonadota</taxon>
        <taxon>Betaproteobacteria</taxon>
        <taxon>Nitrosomonadales</taxon>
        <taxon>Nitrosomonadaceae</taxon>
        <taxon>Nitrosomonas</taxon>
    </lineage>
</organism>
<dbReference type="PROSITE" id="PS50206">
    <property type="entry name" value="RHODANESE_3"/>
    <property type="match status" value="1"/>
</dbReference>
<keyword evidence="1" id="KW-1133">Transmembrane helix</keyword>
<reference evidence="3 4" key="1">
    <citation type="submission" date="2016-10" db="EMBL/GenBank/DDBJ databases">
        <authorList>
            <person name="de Groot N.N."/>
        </authorList>
    </citation>
    <scope>NUCLEOTIDE SEQUENCE [LARGE SCALE GENOMIC DNA]</scope>
    <source>
        <strain evidence="3 4">Nm24</strain>
    </source>
</reference>
<evidence type="ECO:0000313" key="3">
    <source>
        <dbReference type="EMBL" id="SFU80256.1"/>
    </source>
</evidence>
<keyword evidence="1" id="KW-0472">Membrane</keyword>
<dbReference type="InterPro" id="IPR036873">
    <property type="entry name" value="Rhodanese-like_dom_sf"/>
</dbReference>
<keyword evidence="1" id="KW-0812">Transmembrane</keyword>
<dbReference type="OrthoDB" id="1445766at2"/>
<dbReference type="InterPro" id="IPR050229">
    <property type="entry name" value="GlpE_sulfurtransferase"/>
</dbReference>
<dbReference type="CDD" id="cd00158">
    <property type="entry name" value="RHOD"/>
    <property type="match status" value="1"/>
</dbReference>
<dbReference type="InterPro" id="IPR001763">
    <property type="entry name" value="Rhodanese-like_dom"/>
</dbReference>
<proteinExistence type="predicted"/>
<dbReference type="SMART" id="SM00450">
    <property type="entry name" value="RHOD"/>
    <property type="match status" value="1"/>
</dbReference>
<evidence type="ECO:0000313" key="4">
    <source>
        <dbReference type="Proteomes" id="UP000183926"/>
    </source>
</evidence>
<dbReference type="GO" id="GO:0016740">
    <property type="term" value="F:transferase activity"/>
    <property type="evidence" value="ECO:0007669"/>
    <property type="project" value="UniProtKB-KW"/>
</dbReference>
<feature type="domain" description="Rhodanese" evidence="2">
    <location>
        <begin position="69"/>
        <end position="159"/>
    </location>
</feature>
<accession>A0A1I7J4Y8</accession>
<dbReference type="Proteomes" id="UP000183926">
    <property type="component" value="Unassembled WGS sequence"/>
</dbReference>
<dbReference type="PANTHER" id="PTHR43031:SF18">
    <property type="entry name" value="RHODANESE-RELATED SULFURTRANSFERASES"/>
    <property type="match status" value="1"/>
</dbReference>
<evidence type="ECO:0000256" key="1">
    <source>
        <dbReference type="SAM" id="Phobius"/>
    </source>
</evidence>
<dbReference type="Gene3D" id="3.40.250.10">
    <property type="entry name" value="Rhodanese-like domain"/>
    <property type="match status" value="1"/>
</dbReference>
<feature type="transmembrane region" description="Helical" evidence="1">
    <location>
        <begin position="33"/>
        <end position="52"/>
    </location>
</feature>
<dbReference type="Pfam" id="PF00581">
    <property type="entry name" value="Rhodanese"/>
    <property type="match status" value="1"/>
</dbReference>
<name>A0A1I7J4Y8_9PROT</name>
<keyword evidence="3" id="KW-0808">Transferase</keyword>
<gene>
    <name evidence="3" type="ORF">SAMN05216339_11424</name>
</gene>
<sequence>MEFREYFVKITIFSGFGYILDTSMESTFLVDNMFFIVAAMLSGGMLLWPVVARNSVRDIGSKQAIRLINYEDALVLDVRDEGEYVGGHPPNATHIPVEQIEERWQELEKFRDKPVVIIFTPGLRPGRAGAVLRKNGFKQVFNLSGGIETWQRENLPLVKK</sequence>
<dbReference type="AlphaFoldDB" id="A0A1I7J4Y8"/>
<dbReference type="PANTHER" id="PTHR43031">
    <property type="entry name" value="FAD-DEPENDENT OXIDOREDUCTASE"/>
    <property type="match status" value="1"/>
</dbReference>
<protein>
    <submittedName>
        <fullName evidence="3">Rhodanese-related sulfurtransferase</fullName>
    </submittedName>
</protein>
<dbReference type="EMBL" id="FPBL01000014">
    <property type="protein sequence ID" value="SFU80256.1"/>
    <property type="molecule type" value="Genomic_DNA"/>
</dbReference>
<evidence type="ECO:0000259" key="2">
    <source>
        <dbReference type="PROSITE" id="PS50206"/>
    </source>
</evidence>
<dbReference type="SUPFAM" id="SSF52821">
    <property type="entry name" value="Rhodanese/Cell cycle control phosphatase"/>
    <property type="match status" value="1"/>
</dbReference>